<dbReference type="KEGG" id="tet:TTHERM_00703950"/>
<feature type="compositionally biased region" description="Basic residues" evidence="1">
    <location>
        <begin position="626"/>
        <end position="638"/>
    </location>
</feature>
<feature type="compositionally biased region" description="Polar residues" evidence="1">
    <location>
        <begin position="41"/>
        <end position="56"/>
    </location>
</feature>
<dbReference type="RefSeq" id="XP_001032066.2">
    <property type="nucleotide sequence ID" value="XM_001032066.2"/>
</dbReference>
<dbReference type="InParanoid" id="Q22GC8"/>
<evidence type="ECO:0000313" key="3">
    <source>
        <dbReference type="Proteomes" id="UP000009168"/>
    </source>
</evidence>
<feature type="compositionally biased region" description="Low complexity" evidence="1">
    <location>
        <begin position="594"/>
        <end position="613"/>
    </location>
</feature>
<protein>
    <submittedName>
        <fullName evidence="2">Uncharacterized protein</fullName>
    </submittedName>
</protein>
<feature type="compositionally biased region" description="Low complexity" evidence="1">
    <location>
        <begin position="190"/>
        <end position="239"/>
    </location>
</feature>
<feature type="region of interest" description="Disordered" evidence="1">
    <location>
        <begin position="844"/>
        <end position="869"/>
    </location>
</feature>
<feature type="compositionally biased region" description="Polar residues" evidence="1">
    <location>
        <begin position="466"/>
        <end position="480"/>
    </location>
</feature>
<keyword evidence="3" id="KW-1185">Reference proteome</keyword>
<feature type="region of interest" description="Disordered" evidence="1">
    <location>
        <begin position="1"/>
        <end position="245"/>
    </location>
</feature>
<feature type="compositionally biased region" description="Low complexity" evidence="1">
    <location>
        <begin position="57"/>
        <end position="140"/>
    </location>
</feature>
<feature type="compositionally biased region" description="Low complexity" evidence="1">
    <location>
        <begin position="481"/>
        <end position="497"/>
    </location>
</feature>
<dbReference type="AlphaFoldDB" id="Q22GC8"/>
<feature type="compositionally biased region" description="Polar residues" evidence="1">
    <location>
        <begin position="149"/>
        <end position="159"/>
    </location>
</feature>
<feature type="compositionally biased region" description="Polar residues" evidence="1">
    <location>
        <begin position="698"/>
        <end position="711"/>
    </location>
</feature>
<sequence length="967" mass="108625">MNNLQGNISNNNPDPNYGPTSSTGQHQSSEGYSNKAVGGSTMRNSLQSQQTQSSVGSMMMHSNQSNNSNNSQGDYLKNSMSNNNSNNSLNQNYQGSSVGQQSSVRRGSSNQNMMGYASNSGNQQNQQKQSQQHLSTQSQQMYKDDDGGSNLNSHSTGKVSQNNHHQHSLSMQQNSQQLSQSMDVEKSESHQSQQFQSQQQQNSNLGSANPASGPSQSGQGASSSAQGGSGSQSAQANSATGNKTPAINRLEAQDVIINFKKHLLDKWKKNKAKQHVNKIIHYHVQHTFFLRYAAPLFLKDYQELLNTNLQQAGQNNNNREQGLISTLKQINQDILNGSKKTKSVDVLQSYLTKLDEKDQLNQFLEVLVFILFGEIPYQIPLELNERKKNLFHYVSPIIAFLIIFYIHAEKKPQTLDELVTRSGLKQLYKNIKVPCKDVDPDDPNAANANDSDEDEDDEMIDEEGDSAQQNSGQNNIQNTASKQQPSNTSQQQSSSQQKNAPGSQVGSTGSVPSLKKKNSQHPASESMKEEDDDQQNQDDKQSQQSGMRSTPQFLDLEKTLQQQKQQLSQQVLNQQQNIYNPQGNTNMIQKRNPMSGSGSGSLMSGSLSQSGQQPNGMIHTSSSQSMHHHHHHHHHHQMHSMNQNNPSNQSNNPGGMNKGMSSSSYQPQQSQSKQHYYSNNNKNINTDNDEYDEDTTQHDLSSLTNQSTYPSQNTPPNNYRSNNQNSNSSTFPHEYPPPQHKHFNFNSQANLNSSSQQQLQQYQRQISSQSFSEQTNNFNSVSINQRNPQFQQNQQIPPPKGNQPYTHQQRNEQNYQESRYPVQRFSSNSASNLQSDNQISIPYSNQQQQQQNTLSQKPNFSQSMIQQNQSKEYIASNRPASGSFQGAQQQYINSIKQQENSGIENYNNSSINSQYYQQQTQQLIQRNQNAIRNDSQSNPSMVGRDSQSSNINRNSYQTNQQIQFRKV</sequence>
<accession>Q22GC8</accession>
<gene>
    <name evidence="2" type="ORF">TTHERM_00703950</name>
</gene>
<evidence type="ECO:0000256" key="1">
    <source>
        <dbReference type="SAM" id="MobiDB-lite"/>
    </source>
</evidence>
<name>Q22GC8_TETTS</name>
<evidence type="ECO:0000313" key="2">
    <source>
        <dbReference type="EMBL" id="EAR84403.2"/>
    </source>
</evidence>
<feature type="region of interest" description="Disordered" evidence="1">
    <location>
        <begin position="434"/>
        <end position="549"/>
    </location>
</feature>
<dbReference type="eggNOG" id="ENOG502R2N6">
    <property type="taxonomic scope" value="Eukaryota"/>
</dbReference>
<feature type="compositionally biased region" description="Low complexity" evidence="1">
    <location>
        <begin position="712"/>
        <end position="730"/>
    </location>
</feature>
<feature type="region of interest" description="Disordered" evidence="1">
    <location>
        <begin position="791"/>
        <end position="818"/>
    </location>
</feature>
<dbReference type="HOGENOM" id="CLU_283372_0_0_1"/>
<proteinExistence type="predicted"/>
<feature type="compositionally biased region" description="Low complexity" evidence="1">
    <location>
        <begin position="744"/>
        <end position="772"/>
    </location>
</feature>
<dbReference type="EMBL" id="GG662460">
    <property type="protein sequence ID" value="EAR84403.2"/>
    <property type="molecule type" value="Genomic_DNA"/>
</dbReference>
<organism evidence="2 3">
    <name type="scientific">Tetrahymena thermophila (strain SB210)</name>
    <dbReference type="NCBI Taxonomy" id="312017"/>
    <lineage>
        <taxon>Eukaryota</taxon>
        <taxon>Sar</taxon>
        <taxon>Alveolata</taxon>
        <taxon>Ciliophora</taxon>
        <taxon>Intramacronucleata</taxon>
        <taxon>Oligohymenophorea</taxon>
        <taxon>Hymenostomatida</taxon>
        <taxon>Tetrahymenina</taxon>
        <taxon>Tetrahymenidae</taxon>
        <taxon>Tetrahymena</taxon>
    </lineage>
</organism>
<feature type="compositionally biased region" description="Low complexity" evidence="1">
    <location>
        <begin position="160"/>
        <end position="182"/>
    </location>
</feature>
<feature type="compositionally biased region" description="Low complexity" evidence="1">
    <location>
        <begin position="639"/>
        <end position="686"/>
    </location>
</feature>
<reference evidence="3" key="1">
    <citation type="journal article" date="2006" name="PLoS Biol.">
        <title>Macronuclear genome sequence of the ciliate Tetrahymena thermophila, a model eukaryote.</title>
        <authorList>
            <person name="Eisen J.A."/>
            <person name="Coyne R.S."/>
            <person name="Wu M."/>
            <person name="Wu D."/>
            <person name="Thiagarajan M."/>
            <person name="Wortman J.R."/>
            <person name="Badger J.H."/>
            <person name="Ren Q."/>
            <person name="Amedeo P."/>
            <person name="Jones K.M."/>
            <person name="Tallon L.J."/>
            <person name="Delcher A.L."/>
            <person name="Salzberg S.L."/>
            <person name="Silva J.C."/>
            <person name="Haas B.J."/>
            <person name="Majoros W.H."/>
            <person name="Farzad M."/>
            <person name="Carlton J.M."/>
            <person name="Smith R.K. Jr."/>
            <person name="Garg J."/>
            <person name="Pearlman R.E."/>
            <person name="Karrer K.M."/>
            <person name="Sun L."/>
            <person name="Manning G."/>
            <person name="Elde N.C."/>
            <person name="Turkewitz A.P."/>
            <person name="Asai D.J."/>
            <person name="Wilkes D.E."/>
            <person name="Wang Y."/>
            <person name="Cai H."/>
            <person name="Collins K."/>
            <person name="Stewart B.A."/>
            <person name="Lee S.R."/>
            <person name="Wilamowska K."/>
            <person name="Weinberg Z."/>
            <person name="Ruzzo W.L."/>
            <person name="Wloga D."/>
            <person name="Gaertig J."/>
            <person name="Frankel J."/>
            <person name="Tsao C.-C."/>
            <person name="Gorovsky M.A."/>
            <person name="Keeling P.J."/>
            <person name="Waller R.F."/>
            <person name="Patron N.J."/>
            <person name="Cherry J.M."/>
            <person name="Stover N.A."/>
            <person name="Krieger C.J."/>
            <person name="del Toro C."/>
            <person name="Ryder H.F."/>
            <person name="Williamson S.C."/>
            <person name="Barbeau R.A."/>
            <person name="Hamilton E.P."/>
            <person name="Orias E."/>
        </authorList>
    </citation>
    <scope>NUCLEOTIDE SEQUENCE [LARGE SCALE GENOMIC DNA]</scope>
    <source>
        <strain evidence="3">SB210</strain>
    </source>
</reference>
<feature type="compositionally biased region" description="Polar residues" evidence="1">
    <location>
        <begin position="852"/>
        <end position="869"/>
    </location>
</feature>
<feature type="compositionally biased region" description="Polar residues" evidence="1">
    <location>
        <begin position="580"/>
        <end position="589"/>
    </location>
</feature>
<dbReference type="OrthoDB" id="10643132at2759"/>
<feature type="compositionally biased region" description="Polar residues" evidence="1">
    <location>
        <begin position="803"/>
        <end position="817"/>
    </location>
</feature>
<dbReference type="GeneID" id="7830313"/>
<feature type="compositionally biased region" description="Polar residues" evidence="1">
    <location>
        <begin position="498"/>
        <end position="511"/>
    </location>
</feature>
<feature type="compositionally biased region" description="Polar residues" evidence="1">
    <location>
        <begin position="1"/>
        <end position="32"/>
    </location>
</feature>
<dbReference type="Proteomes" id="UP000009168">
    <property type="component" value="Unassembled WGS sequence"/>
</dbReference>
<feature type="compositionally biased region" description="Acidic residues" evidence="1">
    <location>
        <begin position="450"/>
        <end position="465"/>
    </location>
</feature>
<feature type="region of interest" description="Disordered" evidence="1">
    <location>
        <begin position="580"/>
        <end position="773"/>
    </location>
</feature>
<feature type="region of interest" description="Disordered" evidence="1">
    <location>
        <begin position="933"/>
        <end position="967"/>
    </location>
</feature>